<keyword evidence="3 6" id="KW-0547">Nucleotide-binding</keyword>
<accession>A0AAW1RF09</accession>
<dbReference type="EMBL" id="JALJOS010000012">
    <property type="protein sequence ID" value="KAK9832225.1"/>
    <property type="molecule type" value="Genomic_DNA"/>
</dbReference>
<feature type="compositionally biased region" description="Low complexity" evidence="7">
    <location>
        <begin position="989"/>
        <end position="1001"/>
    </location>
</feature>
<feature type="compositionally biased region" description="Polar residues" evidence="7">
    <location>
        <begin position="552"/>
        <end position="577"/>
    </location>
</feature>
<dbReference type="PROSITE" id="PS50011">
    <property type="entry name" value="PROTEIN_KINASE_DOM"/>
    <property type="match status" value="1"/>
</dbReference>
<dbReference type="InterPro" id="IPR017441">
    <property type="entry name" value="Protein_kinase_ATP_BS"/>
</dbReference>
<feature type="compositionally biased region" description="Polar residues" evidence="7">
    <location>
        <begin position="694"/>
        <end position="704"/>
    </location>
</feature>
<feature type="region of interest" description="Disordered" evidence="7">
    <location>
        <begin position="391"/>
        <end position="520"/>
    </location>
</feature>
<feature type="compositionally biased region" description="Low complexity" evidence="7">
    <location>
        <begin position="851"/>
        <end position="873"/>
    </location>
</feature>
<gene>
    <name evidence="9" type="ORF">WJX74_003608</name>
</gene>
<feature type="domain" description="Protein kinase" evidence="8">
    <location>
        <begin position="69"/>
        <end position="378"/>
    </location>
</feature>
<evidence type="ECO:0000256" key="7">
    <source>
        <dbReference type="SAM" id="MobiDB-lite"/>
    </source>
</evidence>
<evidence type="ECO:0000256" key="1">
    <source>
        <dbReference type="ARBA" id="ARBA00022527"/>
    </source>
</evidence>
<dbReference type="InterPro" id="IPR011009">
    <property type="entry name" value="Kinase-like_dom_sf"/>
</dbReference>
<keyword evidence="1" id="KW-0723">Serine/threonine-protein kinase</keyword>
<dbReference type="Proteomes" id="UP001438707">
    <property type="component" value="Unassembled WGS sequence"/>
</dbReference>
<feature type="compositionally biased region" description="Basic and acidic residues" evidence="7">
    <location>
        <begin position="587"/>
        <end position="606"/>
    </location>
</feature>
<evidence type="ECO:0000256" key="6">
    <source>
        <dbReference type="PROSITE-ProRule" id="PRU10141"/>
    </source>
</evidence>
<dbReference type="PROSITE" id="PS00107">
    <property type="entry name" value="PROTEIN_KINASE_ATP"/>
    <property type="match status" value="1"/>
</dbReference>
<feature type="region of interest" description="Disordered" evidence="7">
    <location>
        <begin position="658"/>
        <end position="1036"/>
    </location>
</feature>
<dbReference type="FunFam" id="3.30.200.20:FF:000039">
    <property type="entry name" value="receptor-like protein kinase FERONIA"/>
    <property type="match status" value="1"/>
</dbReference>
<dbReference type="InterPro" id="IPR001245">
    <property type="entry name" value="Ser-Thr/Tyr_kinase_cat_dom"/>
</dbReference>
<evidence type="ECO:0000256" key="5">
    <source>
        <dbReference type="ARBA" id="ARBA00022840"/>
    </source>
</evidence>
<feature type="compositionally biased region" description="Polar residues" evidence="7">
    <location>
        <begin position="893"/>
        <end position="903"/>
    </location>
</feature>
<dbReference type="PANTHER" id="PTHR47989">
    <property type="entry name" value="OS01G0750732 PROTEIN"/>
    <property type="match status" value="1"/>
</dbReference>
<evidence type="ECO:0000256" key="2">
    <source>
        <dbReference type="ARBA" id="ARBA00022679"/>
    </source>
</evidence>
<dbReference type="AlphaFoldDB" id="A0AAW1RF09"/>
<proteinExistence type="predicted"/>
<keyword evidence="5 6" id="KW-0067">ATP-binding</keyword>
<organism evidence="9 10">
    <name type="scientific">Apatococcus lobatus</name>
    <dbReference type="NCBI Taxonomy" id="904363"/>
    <lineage>
        <taxon>Eukaryota</taxon>
        <taxon>Viridiplantae</taxon>
        <taxon>Chlorophyta</taxon>
        <taxon>core chlorophytes</taxon>
        <taxon>Trebouxiophyceae</taxon>
        <taxon>Chlorellales</taxon>
        <taxon>Chlorellaceae</taxon>
        <taxon>Apatococcus</taxon>
    </lineage>
</organism>
<dbReference type="InterPro" id="IPR000719">
    <property type="entry name" value="Prot_kinase_dom"/>
</dbReference>
<reference evidence="9 10" key="1">
    <citation type="journal article" date="2024" name="Nat. Commun.">
        <title>Phylogenomics reveals the evolutionary origins of lichenization in chlorophyte algae.</title>
        <authorList>
            <person name="Puginier C."/>
            <person name="Libourel C."/>
            <person name="Otte J."/>
            <person name="Skaloud P."/>
            <person name="Haon M."/>
            <person name="Grisel S."/>
            <person name="Petersen M."/>
            <person name="Berrin J.G."/>
            <person name="Delaux P.M."/>
            <person name="Dal Grande F."/>
            <person name="Keller J."/>
        </authorList>
    </citation>
    <scope>NUCLEOTIDE SEQUENCE [LARGE SCALE GENOMIC DNA]</scope>
    <source>
        <strain evidence="9 10">SAG 2145</strain>
    </source>
</reference>
<sequence>MGCCGGRRAHLPADPIPANGTSRFLVGASAEFVTQSGVSAKAPPRQEHVLLPGCHRFLFAELDSATGHFDEEHVIGEGGFGRVYRGALWCGLPVAIKRLDRRGLQGDKEFNVEVSILAKLKHPNLVSLLGVCVEGDHRLAVFDLCPGGSLRGALDAGRRSKGLLAASQTQPQHAKRPSFSRRAALEWSERLQVAHGAACGLAFLHEGAEPAIVHRDVKSSNIMLDAAGQARLGDFGIARNLSLMQREAALPHGSRANGHTDTLTGTFGYVAPDAAQSGRLTDKSDVWAFGVVLLELMTGLEPIDVSRPLAQRNLVDWLVPFLPNVEALQEHLDGALAENSVPFEQLAIVADAAAACLQPEASARPSMPSVVAFLQDLVPNASCTPRRLAANAGQVSPLPSSQSPESRPPVTDNQSSPESSPGQAPLLGQQGTSSTAPSPGPVSGRPPSMTVPRREPIAKPRFGTTEYIPASPHSGPPAGRDSSLSPLESGLRRMEANRDPPFVPAEPAQSYASAAPTPVAHPLGGFDLLSSAALSDSRLQPGLGGPGVGVSIDSSEATLSSWAASPSQPVQESTAASGSRHFPSAKLRQDPTVDQTEAQRRLESQRAADTMQPAGDTVDPASASGTTPAWPDVRNFDSWQMQASMGAASDDALAAWTTFDDSPRRKKMAARQRATPSAPRMPSWEAHPSHSQDQDTSGGTSGASTAFHLPDRNPNAAATPSFGQGAGGASPADNFDRESYEGGYPLRSSSPPGRRLDQAAVEAAAQASPSQQPHRWESFGDDQDGSGVERERALRSSPGKPPSRPGGRPQDQGSPSGRRSRSPLRHSPGEDTSLAALARQGRQRKIGSPGGSSDTSSPSGGAPLRPRLPQQQQHHLDAQRVRPASPHRPALSDLQNFWQQPQQGLYEGYPQNDPMADDMVRQSATSEAELASPPLSANSAFARDSISNPPLQQNGSSSMRPSSAGLAGALHPHYGQPTPEGDDALLMGSVPAPVPAAAPSSNQKPRVQNGKPPNPLAASLDLSPLGHGAGGWAGTL</sequence>
<feature type="compositionally biased region" description="Polar residues" evidence="7">
    <location>
        <begin position="393"/>
        <end position="422"/>
    </location>
</feature>
<dbReference type="GO" id="GO:0005524">
    <property type="term" value="F:ATP binding"/>
    <property type="evidence" value="ECO:0007669"/>
    <property type="project" value="UniProtKB-UniRule"/>
</dbReference>
<feature type="compositionally biased region" description="Polar residues" evidence="7">
    <location>
        <begin position="935"/>
        <end position="961"/>
    </location>
</feature>
<comment type="caution">
    <text evidence="9">The sequence shown here is derived from an EMBL/GenBank/DDBJ whole genome shotgun (WGS) entry which is preliminary data.</text>
</comment>
<evidence type="ECO:0000313" key="10">
    <source>
        <dbReference type="Proteomes" id="UP001438707"/>
    </source>
</evidence>
<dbReference type="SMART" id="SM00220">
    <property type="entry name" value="S_TKc"/>
    <property type="match status" value="1"/>
</dbReference>
<dbReference type="Gene3D" id="1.10.510.10">
    <property type="entry name" value="Transferase(Phosphotransferase) domain 1"/>
    <property type="match status" value="1"/>
</dbReference>
<feature type="compositionally biased region" description="Low complexity" evidence="7">
    <location>
        <begin position="805"/>
        <end position="817"/>
    </location>
</feature>
<name>A0AAW1RF09_9CHLO</name>
<protein>
    <recommendedName>
        <fullName evidence="8">Protein kinase domain-containing protein</fullName>
    </recommendedName>
</protein>
<dbReference type="SUPFAM" id="SSF56112">
    <property type="entry name" value="Protein kinase-like (PK-like)"/>
    <property type="match status" value="1"/>
</dbReference>
<keyword evidence="4" id="KW-0418">Kinase</keyword>
<feature type="binding site" evidence="6">
    <location>
        <position position="97"/>
    </location>
    <ligand>
        <name>ATP</name>
        <dbReference type="ChEBI" id="CHEBI:30616"/>
    </ligand>
</feature>
<evidence type="ECO:0000313" key="9">
    <source>
        <dbReference type="EMBL" id="KAK9832225.1"/>
    </source>
</evidence>
<dbReference type="InterPro" id="IPR008271">
    <property type="entry name" value="Ser/Thr_kinase_AS"/>
</dbReference>
<feature type="compositionally biased region" description="Low complexity" evidence="7">
    <location>
        <begin position="758"/>
        <end position="773"/>
    </location>
</feature>
<evidence type="ECO:0000256" key="4">
    <source>
        <dbReference type="ARBA" id="ARBA00022777"/>
    </source>
</evidence>
<dbReference type="PROSITE" id="PS00108">
    <property type="entry name" value="PROTEIN_KINASE_ST"/>
    <property type="match status" value="1"/>
</dbReference>
<evidence type="ECO:0000256" key="3">
    <source>
        <dbReference type="ARBA" id="ARBA00022741"/>
    </source>
</evidence>
<dbReference type="PANTHER" id="PTHR47989:SF47">
    <property type="entry name" value="SERINE_THREONINE-PROTEIN KINASE PBL28-RELATED"/>
    <property type="match status" value="1"/>
</dbReference>
<feature type="region of interest" description="Disordered" evidence="7">
    <location>
        <begin position="539"/>
        <end position="633"/>
    </location>
</feature>
<keyword evidence="2" id="KW-0808">Transferase</keyword>
<keyword evidence="10" id="KW-1185">Reference proteome</keyword>
<dbReference type="Gene3D" id="3.30.200.20">
    <property type="entry name" value="Phosphorylase Kinase, domain 1"/>
    <property type="match status" value="1"/>
</dbReference>
<feature type="compositionally biased region" description="Gly residues" evidence="7">
    <location>
        <begin position="1027"/>
        <end position="1036"/>
    </location>
</feature>
<evidence type="ECO:0000259" key="8">
    <source>
        <dbReference type="PROSITE" id="PS50011"/>
    </source>
</evidence>
<dbReference type="Pfam" id="PF07714">
    <property type="entry name" value="PK_Tyr_Ser-Thr"/>
    <property type="match status" value="1"/>
</dbReference>
<dbReference type="GO" id="GO:0004674">
    <property type="term" value="F:protein serine/threonine kinase activity"/>
    <property type="evidence" value="ECO:0007669"/>
    <property type="project" value="UniProtKB-KW"/>
</dbReference>